<evidence type="ECO:0000256" key="5">
    <source>
        <dbReference type="ARBA" id="ARBA00023136"/>
    </source>
</evidence>
<dbReference type="GO" id="GO:0042720">
    <property type="term" value="C:mitochondrial inner membrane peptidase complex"/>
    <property type="evidence" value="ECO:0007669"/>
    <property type="project" value="TreeGrafter"/>
</dbReference>
<name>A0AAN9KKE1_CLITE</name>
<keyword evidence="3" id="KW-0378">Hydrolase</keyword>
<evidence type="ECO:0000256" key="6">
    <source>
        <dbReference type="ARBA" id="ARBA00038445"/>
    </source>
</evidence>
<dbReference type="GO" id="GO:0006465">
    <property type="term" value="P:signal peptide processing"/>
    <property type="evidence" value="ECO:0007669"/>
    <property type="project" value="InterPro"/>
</dbReference>
<dbReference type="Proteomes" id="UP001359559">
    <property type="component" value="Unassembled WGS sequence"/>
</dbReference>
<protein>
    <recommendedName>
        <fullName evidence="10">Peptidase S26 domain-containing protein</fullName>
    </recommendedName>
</protein>
<dbReference type="AlphaFoldDB" id="A0AAN9KKE1"/>
<evidence type="ECO:0000256" key="4">
    <source>
        <dbReference type="ARBA" id="ARBA00023128"/>
    </source>
</evidence>
<dbReference type="SUPFAM" id="SSF51306">
    <property type="entry name" value="LexA/Signal peptidase"/>
    <property type="match status" value="1"/>
</dbReference>
<dbReference type="FunFam" id="2.10.109.10:FF:000014">
    <property type="entry name" value="Inner membrane protease subunit 1"/>
    <property type="match status" value="1"/>
</dbReference>
<feature type="domain" description="Peptidase S26" evidence="10">
    <location>
        <begin position="69"/>
        <end position="150"/>
    </location>
</feature>
<keyword evidence="5" id="KW-0472">Membrane</keyword>
<evidence type="ECO:0000256" key="2">
    <source>
        <dbReference type="ARBA" id="ARBA00022792"/>
    </source>
</evidence>
<dbReference type="GO" id="GO:0006627">
    <property type="term" value="P:protein processing involved in protein targeting to mitochondrion"/>
    <property type="evidence" value="ECO:0007669"/>
    <property type="project" value="TreeGrafter"/>
</dbReference>
<feature type="active site" evidence="9">
    <location>
        <position position="138"/>
    </location>
</feature>
<comment type="subunit">
    <text evidence="8">Heterodimer of 2 subunits, IMP1A/B and IMP12.</text>
</comment>
<comment type="subcellular location">
    <subcellularLocation>
        <location evidence="1">Mitochondrion inner membrane</location>
    </subcellularLocation>
</comment>
<keyword evidence="4" id="KW-0496">Mitochondrion</keyword>
<proteinExistence type="inferred from homology"/>
<dbReference type="EMBL" id="JAYKXN010000001">
    <property type="protein sequence ID" value="KAK7317364.1"/>
    <property type="molecule type" value="Genomic_DNA"/>
</dbReference>
<dbReference type="InterPro" id="IPR019533">
    <property type="entry name" value="Peptidase_S26"/>
</dbReference>
<accession>A0AAN9KKE1</accession>
<gene>
    <name evidence="11" type="ORF">RJT34_01525</name>
</gene>
<sequence length="216" mass="24361">MYMGTVPRNSKIVARTHLLMHKSRFSDFSFSPVIPFLIHSSLRATSLSKQPHLWPFVSIVKEAWEKAFIVAKVLCFSHVVDTYLIGPVVTYGPSMLPTMDSTEELYLAEKISTRFSKVACGDIIILSSPEDPRKYITKRVVGMEGDSVTYISNPKSTDTDNKHGMSVVPKGHIWVQGDNIYKSRDSRNFGPVPYGLIRGKIFWKLSGKGFGPFWNK</sequence>
<dbReference type="InterPro" id="IPR000223">
    <property type="entry name" value="Pept_S26A_signal_pept_1"/>
</dbReference>
<feature type="active site" evidence="9">
    <location>
        <position position="94"/>
    </location>
</feature>
<dbReference type="NCBIfam" id="TIGR02227">
    <property type="entry name" value="sigpep_I_bact"/>
    <property type="match status" value="1"/>
</dbReference>
<dbReference type="PRINTS" id="PR00727">
    <property type="entry name" value="LEADERPTASE"/>
</dbReference>
<dbReference type="Gene3D" id="2.10.109.10">
    <property type="entry name" value="Umud Fragment, subunit A"/>
    <property type="match status" value="1"/>
</dbReference>
<evidence type="ECO:0000256" key="1">
    <source>
        <dbReference type="ARBA" id="ARBA00004273"/>
    </source>
</evidence>
<dbReference type="CDD" id="cd06530">
    <property type="entry name" value="S26_SPase_I"/>
    <property type="match status" value="1"/>
</dbReference>
<evidence type="ECO:0000313" key="12">
    <source>
        <dbReference type="Proteomes" id="UP001359559"/>
    </source>
</evidence>
<keyword evidence="12" id="KW-1185">Reference proteome</keyword>
<comment type="caution">
    <text evidence="11">The sequence shown here is derived from an EMBL/GenBank/DDBJ whole genome shotgun (WGS) entry which is preliminary data.</text>
</comment>
<evidence type="ECO:0000259" key="10">
    <source>
        <dbReference type="Pfam" id="PF10502"/>
    </source>
</evidence>
<dbReference type="Pfam" id="PF10502">
    <property type="entry name" value="Peptidase_S26"/>
    <property type="match status" value="2"/>
</dbReference>
<dbReference type="PANTHER" id="PTHR12383:SF36">
    <property type="entry name" value="MITOCHONDRIAL ATP-INDEPENDENT INNER MEMBRANE PROTEASE SUBUNIT 1B-RELATED"/>
    <property type="match status" value="1"/>
</dbReference>
<dbReference type="GO" id="GO:0004252">
    <property type="term" value="F:serine-type endopeptidase activity"/>
    <property type="evidence" value="ECO:0007669"/>
    <property type="project" value="InterPro"/>
</dbReference>
<organism evidence="11 12">
    <name type="scientific">Clitoria ternatea</name>
    <name type="common">Butterfly pea</name>
    <dbReference type="NCBI Taxonomy" id="43366"/>
    <lineage>
        <taxon>Eukaryota</taxon>
        <taxon>Viridiplantae</taxon>
        <taxon>Streptophyta</taxon>
        <taxon>Embryophyta</taxon>
        <taxon>Tracheophyta</taxon>
        <taxon>Spermatophyta</taxon>
        <taxon>Magnoliopsida</taxon>
        <taxon>eudicotyledons</taxon>
        <taxon>Gunneridae</taxon>
        <taxon>Pentapetalae</taxon>
        <taxon>rosids</taxon>
        <taxon>fabids</taxon>
        <taxon>Fabales</taxon>
        <taxon>Fabaceae</taxon>
        <taxon>Papilionoideae</taxon>
        <taxon>50 kb inversion clade</taxon>
        <taxon>NPAAA clade</taxon>
        <taxon>indigoferoid/millettioid clade</taxon>
        <taxon>Phaseoleae</taxon>
        <taxon>Clitoria</taxon>
    </lineage>
</organism>
<comment type="similarity">
    <text evidence="6">Belongs to the peptidase S26 family. IMP1 subfamily.</text>
</comment>
<dbReference type="InterPro" id="IPR036286">
    <property type="entry name" value="LexA/Signal_pep-like_sf"/>
</dbReference>
<reference evidence="11 12" key="1">
    <citation type="submission" date="2024-01" db="EMBL/GenBank/DDBJ databases">
        <title>The genomes of 5 underutilized Papilionoideae crops provide insights into root nodulation and disease resistance.</title>
        <authorList>
            <person name="Yuan L."/>
        </authorList>
    </citation>
    <scope>NUCLEOTIDE SEQUENCE [LARGE SCALE GENOMIC DNA]</scope>
    <source>
        <strain evidence="11">LY-2023</strain>
        <tissue evidence="11">Leaf</tissue>
    </source>
</reference>
<evidence type="ECO:0000256" key="7">
    <source>
        <dbReference type="ARBA" id="ARBA00054895"/>
    </source>
</evidence>
<feature type="domain" description="Peptidase S26" evidence="10">
    <location>
        <begin position="157"/>
        <end position="202"/>
    </location>
</feature>
<keyword evidence="2" id="KW-0999">Mitochondrion inner membrane</keyword>
<evidence type="ECO:0000256" key="3">
    <source>
        <dbReference type="ARBA" id="ARBA00022801"/>
    </source>
</evidence>
<evidence type="ECO:0000313" key="11">
    <source>
        <dbReference type="EMBL" id="KAK7317364.1"/>
    </source>
</evidence>
<dbReference type="PANTHER" id="PTHR12383">
    <property type="entry name" value="PROTEASE FAMILY S26 MITOCHONDRIAL INNER MEMBRANE PROTEASE-RELATED"/>
    <property type="match status" value="1"/>
</dbReference>
<evidence type="ECO:0000256" key="8">
    <source>
        <dbReference type="ARBA" id="ARBA00064368"/>
    </source>
</evidence>
<dbReference type="InterPro" id="IPR052064">
    <property type="entry name" value="Mito_IMP1_subunit"/>
</dbReference>
<evidence type="ECO:0000256" key="9">
    <source>
        <dbReference type="PIRSR" id="PIRSR600223-1"/>
    </source>
</evidence>
<comment type="function">
    <text evidence="7">Catalyzes the removal of transit peptides required for the targeting of proteins from the mitochondrial matrix, across the inner membrane, into the inter-membrane space.</text>
</comment>